<evidence type="ECO:0000256" key="8">
    <source>
        <dbReference type="ARBA" id="ARBA00023136"/>
    </source>
</evidence>
<evidence type="ECO:0000256" key="6">
    <source>
        <dbReference type="ARBA" id="ARBA00022692"/>
    </source>
</evidence>
<evidence type="ECO:0000256" key="5">
    <source>
        <dbReference type="ARBA" id="ARBA00022679"/>
    </source>
</evidence>
<keyword evidence="7 9" id="KW-1133">Transmembrane helix</keyword>
<dbReference type="Gene3D" id="1.10.357.140">
    <property type="entry name" value="UbiA prenyltransferase"/>
    <property type="match status" value="1"/>
</dbReference>
<dbReference type="PANTHER" id="PTHR13929:SF0">
    <property type="entry name" value="UBIA PRENYLTRANSFERASE DOMAIN-CONTAINING PROTEIN 1"/>
    <property type="match status" value="1"/>
</dbReference>
<evidence type="ECO:0000256" key="3">
    <source>
        <dbReference type="ARBA" id="ARBA00022428"/>
    </source>
</evidence>
<gene>
    <name evidence="10" type="ORF">UFOPK2754_00495</name>
    <name evidence="11" type="ORF">UFOPK3543_00106</name>
    <name evidence="12" type="ORF">UFOPK3967_00819</name>
</gene>
<sequence>MANKWIAGARPRTLPAAVVPVVVGTAAAVHDAGEWNHGVIVWRAIAALVVSLAIQIATNYANDYSDGVKGTDSAGRVGPIRLVASGLASPRAVKRAAFLSFGVAGVAGLALAATAGWWLLAIGAASFLAGWFYTGGSRPYGYAGFGELFVFVFFGLVATAGSTYVQLEKFTGLSFAVAVPVGLFATALLVVNNLRDIPTDAVTGKLTLAVRIGDKRTRILYLVLMTLPFVLVPFIAGLSRVGAALAFVALPSARKPVQIVLEGAKGPALIPVLGRTGRIQLIYGVFLAIGLAIS</sequence>
<dbReference type="AlphaFoldDB" id="A0A6J7NBW4"/>
<evidence type="ECO:0000313" key="10">
    <source>
        <dbReference type="EMBL" id="CAB4731268.1"/>
    </source>
</evidence>
<dbReference type="InterPro" id="IPR044878">
    <property type="entry name" value="UbiA_sf"/>
</dbReference>
<dbReference type="UniPathway" id="UPA00079"/>
<evidence type="ECO:0000313" key="11">
    <source>
        <dbReference type="EMBL" id="CAB4889219.1"/>
    </source>
</evidence>
<name>A0A6J7NBW4_9ZZZZ</name>
<feature type="transmembrane region" description="Helical" evidence="9">
    <location>
        <begin position="268"/>
        <end position="293"/>
    </location>
</feature>
<dbReference type="EMBL" id="CAEZYR010000011">
    <property type="protein sequence ID" value="CAB4731268.1"/>
    <property type="molecule type" value="Genomic_DNA"/>
</dbReference>
<keyword evidence="8 9" id="KW-0472">Membrane</keyword>
<keyword evidence="5" id="KW-0808">Transferase</keyword>
<dbReference type="HAMAP" id="MF_01937">
    <property type="entry name" value="MenA_1"/>
    <property type="match status" value="1"/>
</dbReference>
<dbReference type="InterPro" id="IPR000537">
    <property type="entry name" value="UbiA_prenyltransferase"/>
</dbReference>
<reference evidence="12" key="1">
    <citation type="submission" date="2020-05" db="EMBL/GenBank/DDBJ databases">
        <authorList>
            <person name="Chiriac C."/>
            <person name="Salcher M."/>
            <person name="Ghai R."/>
            <person name="Kavagutti S V."/>
        </authorList>
    </citation>
    <scope>NUCLEOTIDE SEQUENCE</scope>
</reference>
<dbReference type="EMBL" id="CAFBOS010000036">
    <property type="protein sequence ID" value="CAB4988123.1"/>
    <property type="molecule type" value="Genomic_DNA"/>
</dbReference>
<keyword evidence="3" id="KW-0474">Menaquinone biosynthesis</keyword>
<dbReference type="NCBIfam" id="NF004751">
    <property type="entry name" value="PRK06080.1-3"/>
    <property type="match status" value="1"/>
</dbReference>
<dbReference type="GO" id="GO:0046428">
    <property type="term" value="F:1,4-dihydroxy-2-naphthoate polyprenyltransferase activity"/>
    <property type="evidence" value="ECO:0007669"/>
    <property type="project" value="InterPro"/>
</dbReference>
<dbReference type="InterPro" id="IPR026046">
    <property type="entry name" value="UBIAD1"/>
</dbReference>
<dbReference type="PANTHER" id="PTHR13929">
    <property type="entry name" value="1,4-DIHYDROXY-2-NAPHTHOATE OCTAPRENYLTRANSFERASE"/>
    <property type="match status" value="1"/>
</dbReference>
<accession>A0A6J7NBW4</accession>
<evidence type="ECO:0000256" key="7">
    <source>
        <dbReference type="ARBA" id="ARBA00022989"/>
    </source>
</evidence>
<proteinExistence type="inferred from homology"/>
<dbReference type="GO" id="GO:0009234">
    <property type="term" value="P:menaquinone biosynthetic process"/>
    <property type="evidence" value="ECO:0007669"/>
    <property type="project" value="UniProtKB-UniPathway"/>
</dbReference>
<feature type="transmembrane region" description="Helical" evidence="9">
    <location>
        <begin position="148"/>
        <end position="167"/>
    </location>
</feature>
<dbReference type="NCBIfam" id="TIGR00751">
    <property type="entry name" value="menA"/>
    <property type="match status" value="1"/>
</dbReference>
<dbReference type="PIRSF" id="PIRSF005355">
    <property type="entry name" value="UBIAD1"/>
    <property type="match status" value="1"/>
</dbReference>
<dbReference type="GO" id="GO:0042371">
    <property type="term" value="P:vitamin K biosynthetic process"/>
    <property type="evidence" value="ECO:0007669"/>
    <property type="project" value="TreeGrafter"/>
</dbReference>
<evidence type="ECO:0000256" key="1">
    <source>
        <dbReference type="ARBA" id="ARBA00004141"/>
    </source>
</evidence>
<comment type="pathway">
    <text evidence="2">Quinol/quinone metabolism; menaquinone biosynthesis.</text>
</comment>
<feature type="transmembrane region" description="Helical" evidence="9">
    <location>
        <begin position="173"/>
        <end position="191"/>
    </location>
</feature>
<organism evidence="12">
    <name type="scientific">freshwater metagenome</name>
    <dbReference type="NCBI Taxonomy" id="449393"/>
    <lineage>
        <taxon>unclassified sequences</taxon>
        <taxon>metagenomes</taxon>
        <taxon>ecological metagenomes</taxon>
    </lineage>
</organism>
<feature type="transmembrane region" description="Helical" evidence="9">
    <location>
        <begin position="219"/>
        <end position="248"/>
    </location>
</feature>
<evidence type="ECO:0000256" key="9">
    <source>
        <dbReference type="SAM" id="Phobius"/>
    </source>
</evidence>
<dbReference type="InterPro" id="IPR004657">
    <property type="entry name" value="MenA"/>
</dbReference>
<feature type="transmembrane region" description="Helical" evidence="9">
    <location>
        <begin position="118"/>
        <end position="136"/>
    </location>
</feature>
<dbReference type="GO" id="GO:0016020">
    <property type="term" value="C:membrane"/>
    <property type="evidence" value="ECO:0007669"/>
    <property type="project" value="UniProtKB-SubCell"/>
</dbReference>
<comment type="subcellular location">
    <subcellularLocation>
        <location evidence="1">Membrane</location>
        <topology evidence="1">Multi-pass membrane protein</topology>
    </subcellularLocation>
</comment>
<evidence type="ECO:0000313" key="12">
    <source>
        <dbReference type="EMBL" id="CAB4988123.1"/>
    </source>
</evidence>
<dbReference type="Pfam" id="PF01040">
    <property type="entry name" value="UbiA"/>
    <property type="match status" value="1"/>
</dbReference>
<dbReference type="CDD" id="cd13962">
    <property type="entry name" value="PT_UbiA_UBIAD1"/>
    <property type="match status" value="1"/>
</dbReference>
<evidence type="ECO:0000256" key="4">
    <source>
        <dbReference type="ARBA" id="ARBA00022475"/>
    </source>
</evidence>
<keyword evidence="4" id="KW-1003">Cell membrane</keyword>
<keyword evidence="6 9" id="KW-0812">Transmembrane</keyword>
<protein>
    <submittedName>
        <fullName evidence="12">Unannotated protein</fullName>
    </submittedName>
</protein>
<dbReference type="EMBL" id="CAFBMH010000002">
    <property type="protein sequence ID" value="CAB4889219.1"/>
    <property type="molecule type" value="Genomic_DNA"/>
</dbReference>
<feature type="transmembrane region" description="Helical" evidence="9">
    <location>
        <begin position="38"/>
        <end position="57"/>
    </location>
</feature>
<evidence type="ECO:0000256" key="2">
    <source>
        <dbReference type="ARBA" id="ARBA00004863"/>
    </source>
</evidence>